<dbReference type="Proteomes" id="UP000018208">
    <property type="component" value="Unassembled WGS sequence"/>
</dbReference>
<dbReference type="GO" id="GO:0008175">
    <property type="term" value="F:tRNA methyltransferase activity"/>
    <property type="evidence" value="ECO:0007669"/>
    <property type="project" value="TreeGrafter"/>
</dbReference>
<dbReference type="EMBL" id="AUWU02000008">
    <property type="protein sequence ID" value="KAH0570304.1"/>
    <property type="molecule type" value="Genomic_DNA"/>
</dbReference>
<comment type="caution">
    <text evidence="8">The sequence shown here is derived from an EMBL/GenBank/DDBJ whole genome shotgun (WGS) entry which is preliminary data.</text>
</comment>
<dbReference type="PIRSF" id="PIRSF005461">
    <property type="entry name" value="23S_rRNA_mtase"/>
    <property type="match status" value="1"/>
</dbReference>
<evidence type="ECO:0000313" key="8">
    <source>
        <dbReference type="EMBL" id="KAH0570304.1"/>
    </source>
</evidence>
<dbReference type="HAMAP" id="MF_01547">
    <property type="entry name" value="RNA_methyltr_E"/>
    <property type="match status" value="1"/>
</dbReference>
<reference evidence="8 9" key="1">
    <citation type="journal article" date="2014" name="PLoS Genet.">
        <title>The Genome of Spironucleus salmonicida Highlights a Fish Pathogen Adapted to Fluctuating Environments.</title>
        <authorList>
            <person name="Xu F."/>
            <person name="Jerlstrom-Hultqvist J."/>
            <person name="Einarsson E."/>
            <person name="Astvaldsson A."/>
            <person name="Svard S.G."/>
            <person name="Andersson J.O."/>
        </authorList>
    </citation>
    <scope>NUCLEOTIDE SEQUENCE [LARGE SCALE GENOMIC DNA]</scope>
    <source>
        <strain evidence="8 9">ATCC 50377</strain>
    </source>
</reference>
<dbReference type="InterPro" id="IPR050082">
    <property type="entry name" value="RNA_methyltr_RlmE"/>
</dbReference>
<keyword evidence="3" id="KW-0489">Methyltransferase</keyword>
<dbReference type="KEGG" id="ssao:94302302"/>
<accession>A0A9P8RV24</accession>
<keyword evidence="9" id="KW-1185">Reference proteome</keyword>
<evidence type="ECO:0000256" key="4">
    <source>
        <dbReference type="ARBA" id="ARBA00022679"/>
    </source>
</evidence>
<evidence type="ECO:0000256" key="3">
    <source>
        <dbReference type="ARBA" id="ARBA00022603"/>
    </source>
</evidence>
<evidence type="ECO:0000256" key="5">
    <source>
        <dbReference type="ARBA" id="ARBA00022691"/>
    </source>
</evidence>
<dbReference type="Pfam" id="PF01728">
    <property type="entry name" value="FtsJ"/>
    <property type="match status" value="1"/>
</dbReference>
<feature type="active site" description="Proton acceptor" evidence="6">
    <location>
        <position position="155"/>
    </location>
</feature>
<protein>
    <submittedName>
        <fullName evidence="8">FtsJ-like methyltransferase</fullName>
    </submittedName>
</protein>
<dbReference type="SUPFAM" id="SSF53335">
    <property type="entry name" value="S-adenosyl-L-methionine-dependent methyltransferases"/>
    <property type="match status" value="1"/>
</dbReference>
<keyword evidence="2" id="KW-0698">rRNA processing</keyword>
<evidence type="ECO:0000256" key="1">
    <source>
        <dbReference type="ARBA" id="ARBA00022490"/>
    </source>
</evidence>
<dbReference type="GO" id="GO:0006364">
    <property type="term" value="P:rRNA processing"/>
    <property type="evidence" value="ECO:0007669"/>
    <property type="project" value="UniProtKB-KW"/>
</dbReference>
<sequence>MSPLHLMSKCAKERRDKFYAIAKTENYRARSAYKLLQLDKYLNILEVETAVDLCAAPGSWSQVLAKRVKQVISVDLAPIAPIENVIIIQGDITTQETANSVISSAGGLVDLVVCDGAPDVTGIHDLDEFVQAELINAAFGITQKILKVGGTFVSKIFRGELTEVLLEEFGKHFEIVQVVKPAASRASSMEAFLVCLQKMEKEGQGKIIYEMLECGMEDGIDADRTYE</sequence>
<proteinExistence type="inferred from homology"/>
<gene>
    <name evidence="8" type="ORF">SS50377_28279</name>
</gene>
<organism evidence="8 9">
    <name type="scientific">Spironucleus salmonicida</name>
    <dbReference type="NCBI Taxonomy" id="348837"/>
    <lineage>
        <taxon>Eukaryota</taxon>
        <taxon>Metamonada</taxon>
        <taxon>Diplomonadida</taxon>
        <taxon>Hexamitidae</taxon>
        <taxon>Hexamitinae</taxon>
        <taxon>Spironucleus</taxon>
    </lineage>
</organism>
<evidence type="ECO:0000256" key="6">
    <source>
        <dbReference type="PIRSR" id="PIRSR005461-1"/>
    </source>
</evidence>
<dbReference type="RefSeq" id="XP_067761077.1">
    <property type="nucleotide sequence ID" value="XM_067912055.1"/>
</dbReference>
<dbReference type="GO" id="GO:0005737">
    <property type="term" value="C:cytoplasm"/>
    <property type="evidence" value="ECO:0007669"/>
    <property type="project" value="TreeGrafter"/>
</dbReference>
<dbReference type="InterPro" id="IPR015507">
    <property type="entry name" value="rRNA-MeTfrase_E"/>
</dbReference>
<keyword evidence="4" id="KW-0808">Transferase</keyword>
<dbReference type="GO" id="GO:0002181">
    <property type="term" value="P:cytoplasmic translation"/>
    <property type="evidence" value="ECO:0007669"/>
    <property type="project" value="TreeGrafter"/>
</dbReference>
<evidence type="ECO:0000259" key="7">
    <source>
        <dbReference type="Pfam" id="PF01728"/>
    </source>
</evidence>
<dbReference type="InterPro" id="IPR002877">
    <property type="entry name" value="RNA_MeTrfase_FtsJ_dom"/>
</dbReference>
<keyword evidence="5 6" id="KW-0949">S-adenosyl-L-methionine</keyword>
<dbReference type="FunFam" id="3.40.50.150:FF:000220">
    <property type="entry name" value="CAMK protein kinase"/>
    <property type="match status" value="1"/>
</dbReference>
<evidence type="ECO:0000256" key="2">
    <source>
        <dbReference type="ARBA" id="ARBA00022552"/>
    </source>
</evidence>
<evidence type="ECO:0000313" key="9">
    <source>
        <dbReference type="Proteomes" id="UP000018208"/>
    </source>
</evidence>
<dbReference type="Gene3D" id="3.40.50.150">
    <property type="entry name" value="Vaccinia Virus protein VP39"/>
    <property type="match status" value="1"/>
</dbReference>
<dbReference type="GO" id="GO:0030488">
    <property type="term" value="P:tRNA methylation"/>
    <property type="evidence" value="ECO:0007669"/>
    <property type="project" value="TreeGrafter"/>
</dbReference>
<dbReference type="OrthoDB" id="289250at2759"/>
<keyword evidence="1" id="KW-0963">Cytoplasm</keyword>
<dbReference type="PANTHER" id="PTHR10920">
    <property type="entry name" value="RIBOSOMAL RNA METHYLTRANSFERASE"/>
    <property type="match status" value="1"/>
</dbReference>
<feature type="domain" description="Ribosomal RNA methyltransferase FtsJ" evidence="7">
    <location>
        <begin position="27"/>
        <end position="198"/>
    </location>
</feature>
<dbReference type="PANTHER" id="PTHR10920:SF12">
    <property type="entry name" value="TRNA (CYTIDINE(32)_GUANOSINE(34)-2'-O)-METHYLTRANSFERASE-RELATED"/>
    <property type="match status" value="1"/>
</dbReference>
<name>A0A9P8RV24_9EUKA</name>
<dbReference type="GeneID" id="94302302"/>
<dbReference type="AlphaFoldDB" id="A0A9P8RV24"/>
<dbReference type="InterPro" id="IPR029063">
    <property type="entry name" value="SAM-dependent_MTases_sf"/>
</dbReference>